<evidence type="ECO:0000256" key="3">
    <source>
        <dbReference type="ARBA" id="ARBA00023293"/>
    </source>
</evidence>
<evidence type="ECO:0000259" key="5">
    <source>
        <dbReference type="Pfam" id="PF07701"/>
    </source>
</evidence>
<evidence type="ECO:0000259" key="4">
    <source>
        <dbReference type="Pfam" id="PF07700"/>
    </source>
</evidence>
<dbReference type="Gene3D" id="3.90.1520.10">
    <property type="entry name" value="H-NOX domain"/>
    <property type="match status" value="1"/>
</dbReference>
<dbReference type="InterPro" id="IPR011644">
    <property type="entry name" value="Heme_NO-bd"/>
</dbReference>
<dbReference type="EMBL" id="JAXCGZ010022803">
    <property type="protein sequence ID" value="KAK7023618.1"/>
    <property type="molecule type" value="Genomic_DNA"/>
</dbReference>
<keyword evidence="2" id="KW-0547">Nucleotide-binding</keyword>
<accession>A0AAN8WAU9</accession>
<dbReference type="GO" id="GO:0070482">
    <property type="term" value="P:response to oxygen levels"/>
    <property type="evidence" value="ECO:0007669"/>
    <property type="project" value="TreeGrafter"/>
</dbReference>
<organism evidence="6 7">
    <name type="scientific">Halocaridina rubra</name>
    <name type="common">Hawaiian red shrimp</name>
    <dbReference type="NCBI Taxonomy" id="373956"/>
    <lineage>
        <taxon>Eukaryota</taxon>
        <taxon>Metazoa</taxon>
        <taxon>Ecdysozoa</taxon>
        <taxon>Arthropoda</taxon>
        <taxon>Crustacea</taxon>
        <taxon>Multicrustacea</taxon>
        <taxon>Malacostraca</taxon>
        <taxon>Eumalacostraca</taxon>
        <taxon>Eucarida</taxon>
        <taxon>Decapoda</taxon>
        <taxon>Pleocyemata</taxon>
        <taxon>Caridea</taxon>
        <taxon>Atyoidea</taxon>
        <taxon>Atyidae</taxon>
        <taxon>Halocaridina</taxon>
    </lineage>
</organism>
<dbReference type="GO" id="GO:0020037">
    <property type="term" value="F:heme binding"/>
    <property type="evidence" value="ECO:0007669"/>
    <property type="project" value="InterPro"/>
</dbReference>
<evidence type="ECO:0000256" key="2">
    <source>
        <dbReference type="ARBA" id="ARBA00022741"/>
    </source>
</evidence>
<dbReference type="InterPro" id="IPR024096">
    <property type="entry name" value="NO_sig/Golgi_transp_ligand-bd"/>
</dbReference>
<evidence type="ECO:0000313" key="7">
    <source>
        <dbReference type="Proteomes" id="UP001381693"/>
    </source>
</evidence>
<dbReference type="AlphaFoldDB" id="A0AAN8WAU9"/>
<dbReference type="PANTHER" id="PTHR45655:SF6">
    <property type="entry name" value="HEAD-SPECIFIC GUANYLATE CYCLASE"/>
    <property type="match status" value="1"/>
</dbReference>
<dbReference type="Pfam" id="PF07700">
    <property type="entry name" value="HNOB"/>
    <property type="match status" value="1"/>
</dbReference>
<dbReference type="InterPro" id="IPR042463">
    <property type="entry name" value="HNOB_dom_associated_sf"/>
</dbReference>
<dbReference type="EC" id="4.6.1.2" evidence="1"/>
<comment type="caution">
    <text evidence="6">The sequence shown here is derived from an EMBL/GenBank/DDBJ whole genome shotgun (WGS) entry which is preliminary data.</text>
</comment>
<dbReference type="PANTHER" id="PTHR45655">
    <property type="entry name" value="GUANYLATE CYCLASE SOLUBLE SUBUNIT BETA-2"/>
    <property type="match status" value="1"/>
</dbReference>
<dbReference type="GO" id="GO:0000166">
    <property type="term" value="F:nucleotide binding"/>
    <property type="evidence" value="ECO:0007669"/>
    <property type="project" value="UniProtKB-KW"/>
</dbReference>
<dbReference type="InterPro" id="IPR038158">
    <property type="entry name" value="H-NOX_domain_sf"/>
</dbReference>
<evidence type="ECO:0000256" key="1">
    <source>
        <dbReference type="ARBA" id="ARBA00012202"/>
    </source>
</evidence>
<dbReference type="Gene3D" id="3.30.450.260">
    <property type="entry name" value="Haem NO binding associated domain"/>
    <property type="match status" value="1"/>
</dbReference>
<sequence>MNKLGQEYVKECLKQYGKALRSLGYNLEGFLTNLTGLCDILKTNSNLKTKNDVPSLMCNRYDDCVILHFFTNREPIRFFVGGVIEGVSRQIFNASIRVVCDKCDTPNGNRSSHRFYYKYTIKDGPRDECHTSVPAAYNSQNGRRYSREDYESSNIKDSKIGVNSFCKAFPWHFVCNKAMRLTQLGSGLVQPTTRDK</sequence>
<gene>
    <name evidence="6" type="ORF">SK128_022257</name>
</gene>
<dbReference type="InterPro" id="IPR011645">
    <property type="entry name" value="HNOB_dom_associated"/>
</dbReference>
<dbReference type="Proteomes" id="UP001381693">
    <property type="component" value="Unassembled WGS sequence"/>
</dbReference>
<dbReference type="GO" id="GO:0004383">
    <property type="term" value="F:guanylate cyclase activity"/>
    <property type="evidence" value="ECO:0007669"/>
    <property type="project" value="UniProtKB-EC"/>
</dbReference>
<dbReference type="SUPFAM" id="SSF111126">
    <property type="entry name" value="Ligand-binding domain in the NO signalling and Golgi transport"/>
    <property type="match status" value="1"/>
</dbReference>
<feature type="domain" description="Heme NO-binding" evidence="4">
    <location>
        <begin position="1"/>
        <end position="98"/>
    </location>
</feature>
<keyword evidence="7" id="KW-1185">Reference proteome</keyword>
<reference evidence="6 7" key="1">
    <citation type="submission" date="2023-11" db="EMBL/GenBank/DDBJ databases">
        <title>Halocaridina rubra genome assembly.</title>
        <authorList>
            <person name="Smith C."/>
        </authorList>
    </citation>
    <scope>NUCLEOTIDE SEQUENCE [LARGE SCALE GENOMIC DNA]</scope>
    <source>
        <strain evidence="6">EP-1</strain>
        <tissue evidence="6">Whole</tissue>
    </source>
</reference>
<dbReference type="GO" id="GO:0008074">
    <property type="term" value="C:guanylate cyclase complex, soluble"/>
    <property type="evidence" value="ECO:0007669"/>
    <property type="project" value="TreeGrafter"/>
</dbReference>
<dbReference type="Pfam" id="PF07701">
    <property type="entry name" value="HNOBA"/>
    <property type="match status" value="1"/>
</dbReference>
<evidence type="ECO:0000313" key="6">
    <source>
        <dbReference type="EMBL" id="KAK7023618.1"/>
    </source>
</evidence>
<keyword evidence="3" id="KW-0141">cGMP biosynthesis</keyword>
<name>A0AAN8WAU9_HALRR</name>
<proteinExistence type="predicted"/>
<dbReference type="GO" id="GO:0019934">
    <property type="term" value="P:cGMP-mediated signaling"/>
    <property type="evidence" value="ECO:0007669"/>
    <property type="project" value="TreeGrafter"/>
</dbReference>
<feature type="domain" description="Haem NO binding associated" evidence="5">
    <location>
        <begin position="159"/>
        <end position="190"/>
    </location>
</feature>
<protein>
    <recommendedName>
        <fullName evidence="1">guanylate cyclase</fullName>
        <ecNumber evidence="1">4.6.1.2</ecNumber>
    </recommendedName>
</protein>